<evidence type="ECO:0000313" key="2">
    <source>
        <dbReference type="EMBL" id="RDB19519.1"/>
    </source>
</evidence>
<dbReference type="Pfam" id="PF13468">
    <property type="entry name" value="Glyoxalase_3"/>
    <property type="match status" value="1"/>
</dbReference>
<dbReference type="PANTHER" id="PTHR40265:SF1">
    <property type="entry name" value="GLYOXALASE-LIKE DOMAIN-CONTAINING PROTEIN"/>
    <property type="match status" value="1"/>
</dbReference>
<gene>
    <name evidence="2" type="ORF">Hypma_013666</name>
</gene>
<name>A0A369JBM2_HYPMA</name>
<accession>A0A369JBM2</accession>
<dbReference type="InterPro" id="IPR025870">
    <property type="entry name" value="Glyoxalase-like_dom"/>
</dbReference>
<dbReference type="AlphaFoldDB" id="A0A369JBM2"/>
<dbReference type="Gene3D" id="3.10.180.10">
    <property type="entry name" value="2,3-Dihydroxybiphenyl 1,2-Dioxygenase, domain 1"/>
    <property type="match status" value="1"/>
</dbReference>
<dbReference type="PANTHER" id="PTHR40265">
    <property type="entry name" value="BLL2707 PROTEIN"/>
    <property type="match status" value="1"/>
</dbReference>
<protein>
    <recommendedName>
        <fullName evidence="1">Glyoxalase-like domain-containing protein</fullName>
    </recommendedName>
</protein>
<dbReference type="InParanoid" id="A0A369JBM2"/>
<dbReference type="OrthoDB" id="408973at2759"/>
<organism evidence="2 3">
    <name type="scientific">Hypsizygus marmoreus</name>
    <name type="common">White beech mushroom</name>
    <name type="synonym">Agaricus marmoreus</name>
    <dbReference type="NCBI Taxonomy" id="39966"/>
    <lineage>
        <taxon>Eukaryota</taxon>
        <taxon>Fungi</taxon>
        <taxon>Dikarya</taxon>
        <taxon>Basidiomycota</taxon>
        <taxon>Agaricomycotina</taxon>
        <taxon>Agaricomycetes</taxon>
        <taxon>Agaricomycetidae</taxon>
        <taxon>Agaricales</taxon>
        <taxon>Tricholomatineae</taxon>
        <taxon>Lyophyllaceae</taxon>
        <taxon>Hypsizygus</taxon>
    </lineage>
</organism>
<sequence>MVDTPSTKILDHIVHLTPPGSVQETSDQFRKLGFNVIPGGTHTDGLTANALVILADGVYLELISFTHPASYYPPGSSERVKRDTHSWASKSPGWIDFAFLGNGSLTPPRISDIINERARKDGSGAVYALEVVAGRERPDGRVLKWVISAPKEDVRGTLPFFCGDVTPRDWRVPSDPPSNVEHPSTTQGISHVRILTGSDDLATVSRQLTSVIGNPPASSTETEITWHLDTPQTGNGGPRLILSLPRDVAETDFIREGGVGVFEVAFRVQDKKKEGTTQTPYGKVVWVSDP</sequence>
<dbReference type="SUPFAM" id="SSF54593">
    <property type="entry name" value="Glyoxalase/Bleomycin resistance protein/Dihydroxybiphenyl dioxygenase"/>
    <property type="match status" value="1"/>
</dbReference>
<proteinExistence type="predicted"/>
<evidence type="ECO:0000259" key="1">
    <source>
        <dbReference type="Pfam" id="PF13468"/>
    </source>
</evidence>
<dbReference type="InterPro" id="IPR029068">
    <property type="entry name" value="Glyas_Bleomycin-R_OHBP_Dase"/>
</dbReference>
<feature type="domain" description="Glyoxalase-like" evidence="1">
    <location>
        <begin position="10"/>
        <end position="200"/>
    </location>
</feature>
<reference evidence="2" key="1">
    <citation type="submission" date="2018-04" db="EMBL/GenBank/DDBJ databases">
        <title>Whole genome sequencing of Hypsizygus marmoreus.</title>
        <authorList>
            <person name="Choi I.-G."/>
            <person name="Min B."/>
            <person name="Kim J.-G."/>
            <person name="Kim S."/>
            <person name="Oh Y.-L."/>
            <person name="Kong W.-S."/>
            <person name="Park H."/>
            <person name="Jeong J."/>
            <person name="Song E.-S."/>
        </authorList>
    </citation>
    <scope>NUCLEOTIDE SEQUENCE [LARGE SCALE GENOMIC DNA]</scope>
    <source>
        <strain evidence="2">51987-8</strain>
    </source>
</reference>
<keyword evidence="3" id="KW-1185">Reference proteome</keyword>
<dbReference type="Proteomes" id="UP000076154">
    <property type="component" value="Unassembled WGS sequence"/>
</dbReference>
<dbReference type="EMBL" id="LUEZ02000080">
    <property type="protein sequence ID" value="RDB19519.1"/>
    <property type="molecule type" value="Genomic_DNA"/>
</dbReference>
<comment type="caution">
    <text evidence="2">The sequence shown here is derived from an EMBL/GenBank/DDBJ whole genome shotgun (WGS) entry which is preliminary data.</text>
</comment>
<evidence type="ECO:0000313" key="3">
    <source>
        <dbReference type="Proteomes" id="UP000076154"/>
    </source>
</evidence>